<accession>A0A2T2N7P4</accession>
<evidence type="ECO:0000259" key="4">
    <source>
        <dbReference type="PROSITE" id="PS51782"/>
    </source>
</evidence>
<dbReference type="SUPFAM" id="SSF54106">
    <property type="entry name" value="LysM domain"/>
    <property type="match status" value="1"/>
</dbReference>
<dbReference type="PANTHER" id="PTHR34997:SF1">
    <property type="entry name" value="PEPTIDOGLYCAN-BINDING LYSIN DOMAIN"/>
    <property type="match status" value="1"/>
</dbReference>
<dbReference type="PANTHER" id="PTHR34997">
    <property type="entry name" value="AM15"/>
    <property type="match status" value="1"/>
</dbReference>
<dbReference type="EMBL" id="KZ678144">
    <property type="protein sequence ID" value="PSN61472.1"/>
    <property type="molecule type" value="Genomic_DNA"/>
</dbReference>
<organism evidence="5 6">
    <name type="scientific">Corynespora cassiicola Philippines</name>
    <dbReference type="NCBI Taxonomy" id="1448308"/>
    <lineage>
        <taxon>Eukaryota</taxon>
        <taxon>Fungi</taxon>
        <taxon>Dikarya</taxon>
        <taxon>Ascomycota</taxon>
        <taxon>Pezizomycotina</taxon>
        <taxon>Dothideomycetes</taxon>
        <taxon>Pleosporomycetidae</taxon>
        <taxon>Pleosporales</taxon>
        <taxon>Corynesporascaceae</taxon>
        <taxon>Corynespora</taxon>
    </lineage>
</organism>
<dbReference type="InterPro" id="IPR036779">
    <property type="entry name" value="LysM_dom_sf"/>
</dbReference>
<proteinExistence type="predicted"/>
<reference evidence="5 6" key="1">
    <citation type="journal article" date="2018" name="Front. Microbiol.">
        <title>Genome-Wide Analysis of Corynespora cassiicola Leaf Fall Disease Putative Effectors.</title>
        <authorList>
            <person name="Lopez D."/>
            <person name="Ribeiro S."/>
            <person name="Label P."/>
            <person name="Fumanal B."/>
            <person name="Venisse J.S."/>
            <person name="Kohler A."/>
            <person name="de Oliveira R.R."/>
            <person name="Labutti K."/>
            <person name="Lipzen A."/>
            <person name="Lail K."/>
            <person name="Bauer D."/>
            <person name="Ohm R.A."/>
            <person name="Barry K.W."/>
            <person name="Spatafora J."/>
            <person name="Grigoriev I.V."/>
            <person name="Martin F.M."/>
            <person name="Pujade-Renaud V."/>
        </authorList>
    </citation>
    <scope>NUCLEOTIDE SEQUENCE [LARGE SCALE GENOMIC DNA]</scope>
    <source>
        <strain evidence="5 6">Philippines</strain>
    </source>
</reference>
<protein>
    <recommendedName>
        <fullName evidence="4">LysM domain-containing protein</fullName>
    </recommendedName>
</protein>
<dbReference type="Gene3D" id="3.10.350.10">
    <property type="entry name" value="LysM domain"/>
    <property type="match status" value="2"/>
</dbReference>
<dbReference type="STRING" id="1448308.A0A2T2N7P4"/>
<dbReference type="PROSITE" id="PS51782">
    <property type="entry name" value="LYSM"/>
    <property type="match status" value="1"/>
</dbReference>
<name>A0A2T2N7P4_CORCC</name>
<feature type="domain" description="LysM" evidence="4">
    <location>
        <begin position="213"/>
        <end position="258"/>
    </location>
</feature>
<keyword evidence="1" id="KW-0147">Chitin-binding</keyword>
<evidence type="ECO:0000256" key="2">
    <source>
        <dbReference type="ARBA" id="ARBA00023026"/>
    </source>
</evidence>
<sequence>MVRFTISTIFKTAIVLLFSYPGSCIQLYPIPAAAPSDIPAPCRAALAAKVACGPRFIKAPELKGVILFNNTFLREYCNSTCSTSFNSFITTIGTRCGNTVYDFEYGVEKSAIDMVAPLKWARDTACLTGTSPGDYCIPKIYNGTLDVCDDCVMKYLAAMLSNTAGLEMISEEKFTSIASSCKVEPTKYPHPTISLPEPPTTTAAPNNTCFDGKFYTVKQGDTCESISKSNSMAIDGFLDLNNLDVECKLLKVGNSVCIRDACKTFTIPAGQTCDTLSKRLGFTKTELLYWNPVLGSSCDNLDSMKGRTICITPPGTNTYSFRPTATWDDAWTWPDGSWTGGPTQGTPLGNTTEFQFTIPTETLSLVESPNPTLAEYYKWCPITSEMWDEGFSWEGLSTGCMNLLEKYCLPKISGSPLPSTSFPPTCFPPYADPTDAP</sequence>
<keyword evidence="2" id="KW-0843">Virulence</keyword>
<evidence type="ECO:0000313" key="6">
    <source>
        <dbReference type="Proteomes" id="UP000240883"/>
    </source>
</evidence>
<dbReference type="OrthoDB" id="5985073at2759"/>
<feature type="chain" id="PRO_5015438214" description="LysM domain-containing protein" evidence="3">
    <location>
        <begin position="25"/>
        <end position="437"/>
    </location>
</feature>
<dbReference type="GO" id="GO:0008061">
    <property type="term" value="F:chitin binding"/>
    <property type="evidence" value="ECO:0007669"/>
    <property type="project" value="UniProtKB-KW"/>
</dbReference>
<dbReference type="CDD" id="cd00118">
    <property type="entry name" value="LysM"/>
    <property type="match status" value="1"/>
</dbReference>
<keyword evidence="6" id="KW-1185">Reference proteome</keyword>
<evidence type="ECO:0000256" key="1">
    <source>
        <dbReference type="ARBA" id="ARBA00022669"/>
    </source>
</evidence>
<evidence type="ECO:0000256" key="3">
    <source>
        <dbReference type="SAM" id="SignalP"/>
    </source>
</evidence>
<dbReference type="AlphaFoldDB" id="A0A2T2N7P4"/>
<dbReference type="InterPro" id="IPR052210">
    <property type="entry name" value="LysM1-like"/>
</dbReference>
<feature type="signal peptide" evidence="3">
    <location>
        <begin position="1"/>
        <end position="24"/>
    </location>
</feature>
<keyword evidence="3" id="KW-0732">Signal</keyword>
<dbReference type="SMART" id="SM00257">
    <property type="entry name" value="LysM"/>
    <property type="match status" value="2"/>
</dbReference>
<gene>
    <name evidence="5" type="ORF">BS50DRAFT_651680</name>
</gene>
<evidence type="ECO:0000313" key="5">
    <source>
        <dbReference type="EMBL" id="PSN61472.1"/>
    </source>
</evidence>
<dbReference type="Pfam" id="PF01476">
    <property type="entry name" value="LysM"/>
    <property type="match status" value="1"/>
</dbReference>
<dbReference type="Proteomes" id="UP000240883">
    <property type="component" value="Unassembled WGS sequence"/>
</dbReference>
<dbReference type="InterPro" id="IPR018392">
    <property type="entry name" value="LysM"/>
</dbReference>